<gene>
    <name evidence="1" type="primary">DCTPP1_1</name>
    <name evidence="1" type="ORF">DERF_003795</name>
</gene>
<dbReference type="Gene3D" id="1.10.287.1080">
    <property type="entry name" value="MazG-like"/>
    <property type="match status" value="1"/>
</dbReference>
<dbReference type="AlphaFoldDB" id="A0A922LBT7"/>
<protein>
    <submittedName>
        <fullName evidence="1">dCTP pyrophosphatase 1</fullName>
    </submittedName>
</protein>
<dbReference type="GO" id="GO:0047840">
    <property type="term" value="F:dCTP diphosphatase activity"/>
    <property type="evidence" value="ECO:0007669"/>
    <property type="project" value="TreeGrafter"/>
</dbReference>
<name>A0A922LBT7_DERFA</name>
<dbReference type="Proteomes" id="UP000790347">
    <property type="component" value="Unassembled WGS sequence"/>
</dbReference>
<keyword evidence="2" id="KW-1185">Reference proteome</keyword>
<dbReference type="SUPFAM" id="SSF101386">
    <property type="entry name" value="all-alpha NTP pyrophosphatases"/>
    <property type="match status" value="1"/>
</dbReference>
<dbReference type="PANTHER" id="PTHR46523:SF1">
    <property type="entry name" value="DCTP PYROPHOSPHATASE 1"/>
    <property type="match status" value="1"/>
</dbReference>
<evidence type="ECO:0000313" key="1">
    <source>
        <dbReference type="EMBL" id="KAH9529944.1"/>
    </source>
</evidence>
<dbReference type="PANTHER" id="PTHR46523">
    <property type="entry name" value="DCTP PYROPHOSPHATASE 1"/>
    <property type="match status" value="1"/>
</dbReference>
<sequence>MDDKFDGFKFESSTISLEDIRQQVIRKTKSNVNQNPRNSFLDLVDSVSKISSQFRKQTDDDCQVGLPKWTNENRKSLAMAINETVENLVRLSNDCHIDLANAVVMKMEQNDRKYPVKKVYGLAKKYDEI</sequence>
<reference evidence="1" key="2">
    <citation type="journal article" date="2022" name="Res Sq">
        <title>Comparative Genomics Reveals Insights into the Divergent Evolution of Astigmatic Mites and Household Pest Adaptations.</title>
        <authorList>
            <person name="Xiong Q."/>
            <person name="Wan A.T.-Y."/>
            <person name="Liu X.-Y."/>
            <person name="Fung C.S.-H."/>
            <person name="Xiao X."/>
            <person name="Malainual N."/>
            <person name="Hou J."/>
            <person name="Wang L."/>
            <person name="Wang M."/>
            <person name="Yang K."/>
            <person name="Cui Y."/>
            <person name="Leung E."/>
            <person name="Nong W."/>
            <person name="Shin S.-K."/>
            <person name="Au S."/>
            <person name="Jeong K.Y."/>
            <person name="Chew F.T."/>
            <person name="Hui J."/>
            <person name="Leung T.F."/>
            <person name="Tungtrongchitr A."/>
            <person name="Zhong N."/>
            <person name="Liu Z."/>
            <person name="Tsui S."/>
        </authorList>
    </citation>
    <scope>NUCLEOTIDE SEQUENCE</scope>
    <source>
        <strain evidence="1">Derf</strain>
        <tissue evidence="1">Whole organism</tissue>
    </source>
</reference>
<dbReference type="InterPro" id="IPR052555">
    <property type="entry name" value="dCTP_Pyrophosphatase"/>
</dbReference>
<dbReference type="EMBL" id="ASGP02000001">
    <property type="protein sequence ID" value="KAH9529944.1"/>
    <property type="molecule type" value="Genomic_DNA"/>
</dbReference>
<dbReference type="GO" id="GO:0042262">
    <property type="term" value="P:DNA protection"/>
    <property type="evidence" value="ECO:0007669"/>
    <property type="project" value="TreeGrafter"/>
</dbReference>
<dbReference type="GO" id="GO:0005829">
    <property type="term" value="C:cytosol"/>
    <property type="evidence" value="ECO:0007669"/>
    <property type="project" value="TreeGrafter"/>
</dbReference>
<reference evidence="1" key="1">
    <citation type="submission" date="2013-05" db="EMBL/GenBank/DDBJ databases">
        <authorList>
            <person name="Yim A.K.Y."/>
            <person name="Chan T.F."/>
            <person name="Ji K.M."/>
            <person name="Liu X.Y."/>
            <person name="Zhou J.W."/>
            <person name="Li R.Q."/>
            <person name="Yang K.Y."/>
            <person name="Li J."/>
            <person name="Li M."/>
            <person name="Law P.T.W."/>
            <person name="Wu Y.L."/>
            <person name="Cai Z.L."/>
            <person name="Qin H."/>
            <person name="Bao Y."/>
            <person name="Leung R.K.K."/>
            <person name="Ng P.K.S."/>
            <person name="Zou J."/>
            <person name="Zhong X.J."/>
            <person name="Ran P.X."/>
            <person name="Zhong N.S."/>
            <person name="Liu Z.G."/>
            <person name="Tsui S.K.W."/>
        </authorList>
    </citation>
    <scope>NUCLEOTIDE SEQUENCE</scope>
    <source>
        <strain evidence="1">Derf</strain>
        <tissue evidence="1">Whole organism</tissue>
    </source>
</reference>
<dbReference type="OrthoDB" id="411123at2759"/>
<comment type="caution">
    <text evidence="1">The sequence shown here is derived from an EMBL/GenBank/DDBJ whole genome shotgun (WGS) entry which is preliminary data.</text>
</comment>
<proteinExistence type="predicted"/>
<dbReference type="GO" id="GO:0006253">
    <property type="term" value="P:dCTP catabolic process"/>
    <property type="evidence" value="ECO:0007669"/>
    <property type="project" value="TreeGrafter"/>
</dbReference>
<evidence type="ECO:0000313" key="2">
    <source>
        <dbReference type="Proteomes" id="UP000790347"/>
    </source>
</evidence>
<accession>A0A922LBT7</accession>
<organism evidence="1 2">
    <name type="scientific">Dermatophagoides farinae</name>
    <name type="common">American house dust mite</name>
    <dbReference type="NCBI Taxonomy" id="6954"/>
    <lineage>
        <taxon>Eukaryota</taxon>
        <taxon>Metazoa</taxon>
        <taxon>Ecdysozoa</taxon>
        <taxon>Arthropoda</taxon>
        <taxon>Chelicerata</taxon>
        <taxon>Arachnida</taxon>
        <taxon>Acari</taxon>
        <taxon>Acariformes</taxon>
        <taxon>Sarcoptiformes</taxon>
        <taxon>Astigmata</taxon>
        <taxon>Psoroptidia</taxon>
        <taxon>Analgoidea</taxon>
        <taxon>Pyroglyphidae</taxon>
        <taxon>Dermatophagoidinae</taxon>
        <taxon>Dermatophagoides</taxon>
    </lineage>
</organism>